<gene>
    <name evidence="1" type="ORF">C5167_033219</name>
</gene>
<sequence>MLMILMLNHQKSNNPLLKKLKGLMKVVIFLIGNGFLTFLCCNGGDGVAGGVVVVICVGEDEACNCGEGGVLFASFSRAGGSLELFDQLLAGAPFWVCR</sequence>
<organism evidence="1 2">
    <name type="scientific">Papaver somniferum</name>
    <name type="common">Opium poppy</name>
    <dbReference type="NCBI Taxonomy" id="3469"/>
    <lineage>
        <taxon>Eukaryota</taxon>
        <taxon>Viridiplantae</taxon>
        <taxon>Streptophyta</taxon>
        <taxon>Embryophyta</taxon>
        <taxon>Tracheophyta</taxon>
        <taxon>Spermatophyta</taxon>
        <taxon>Magnoliopsida</taxon>
        <taxon>Ranunculales</taxon>
        <taxon>Papaveraceae</taxon>
        <taxon>Papaveroideae</taxon>
        <taxon>Papaver</taxon>
    </lineage>
</organism>
<proteinExistence type="predicted"/>
<dbReference type="AlphaFoldDB" id="A0A4Y7KBA2"/>
<evidence type="ECO:0000313" key="2">
    <source>
        <dbReference type="Proteomes" id="UP000316621"/>
    </source>
</evidence>
<name>A0A4Y7KBA2_PAPSO</name>
<dbReference type="Gramene" id="RZC70086">
    <property type="protein sequence ID" value="RZC70086"/>
    <property type="gene ID" value="C5167_033219"/>
</dbReference>
<evidence type="ECO:0000313" key="1">
    <source>
        <dbReference type="EMBL" id="RZC70086.1"/>
    </source>
</evidence>
<reference evidence="1 2" key="1">
    <citation type="journal article" date="2018" name="Science">
        <title>The opium poppy genome and morphinan production.</title>
        <authorList>
            <person name="Guo L."/>
            <person name="Winzer T."/>
            <person name="Yang X."/>
            <person name="Li Y."/>
            <person name="Ning Z."/>
            <person name="He Z."/>
            <person name="Teodor R."/>
            <person name="Lu Y."/>
            <person name="Bowser T.A."/>
            <person name="Graham I.A."/>
            <person name="Ye K."/>
        </authorList>
    </citation>
    <scope>NUCLEOTIDE SEQUENCE [LARGE SCALE GENOMIC DNA]</scope>
    <source>
        <strain evidence="2">cv. HN1</strain>
        <tissue evidence="1">Leaves</tissue>
    </source>
</reference>
<accession>A0A4Y7KBA2</accession>
<dbReference type="Proteomes" id="UP000316621">
    <property type="component" value="Chromosome 7"/>
</dbReference>
<protein>
    <submittedName>
        <fullName evidence="1">Uncharacterized protein</fullName>
    </submittedName>
</protein>
<dbReference type="EMBL" id="CM010721">
    <property type="protein sequence ID" value="RZC70086.1"/>
    <property type="molecule type" value="Genomic_DNA"/>
</dbReference>
<keyword evidence="2" id="KW-1185">Reference proteome</keyword>